<protein>
    <submittedName>
        <fullName evidence="4">CDP-alcohol phosphatidyltransferase family protein</fullName>
    </submittedName>
</protein>
<dbReference type="InterPro" id="IPR043130">
    <property type="entry name" value="CDP-OH_PTrfase_TM_dom"/>
</dbReference>
<name>A0ABS9HEH6_9ACTN</name>
<dbReference type="Pfam" id="PF01066">
    <property type="entry name" value="CDP-OH_P_transf"/>
    <property type="match status" value="1"/>
</dbReference>
<dbReference type="InterPro" id="IPR000462">
    <property type="entry name" value="CDP-OH_P_trans"/>
</dbReference>
<evidence type="ECO:0000313" key="5">
    <source>
        <dbReference type="Proteomes" id="UP001201161"/>
    </source>
</evidence>
<keyword evidence="3" id="KW-0812">Transmembrane</keyword>
<feature type="transmembrane region" description="Helical" evidence="3">
    <location>
        <begin position="28"/>
        <end position="52"/>
    </location>
</feature>
<dbReference type="EMBL" id="JAKJHZ010000009">
    <property type="protein sequence ID" value="MCF6378721.1"/>
    <property type="molecule type" value="Genomic_DNA"/>
</dbReference>
<keyword evidence="3" id="KW-1133">Transmembrane helix</keyword>
<feature type="transmembrane region" description="Helical" evidence="3">
    <location>
        <begin position="117"/>
        <end position="138"/>
    </location>
</feature>
<proteinExistence type="inferred from homology"/>
<organism evidence="4 5">
    <name type="scientific">Nocardioides potassii</name>
    <dbReference type="NCBI Taxonomy" id="2911371"/>
    <lineage>
        <taxon>Bacteria</taxon>
        <taxon>Bacillati</taxon>
        <taxon>Actinomycetota</taxon>
        <taxon>Actinomycetes</taxon>
        <taxon>Propionibacteriales</taxon>
        <taxon>Nocardioidaceae</taxon>
        <taxon>Nocardioides</taxon>
    </lineage>
</organism>
<comment type="caution">
    <text evidence="4">The sequence shown here is derived from an EMBL/GenBank/DDBJ whole genome shotgun (WGS) entry which is preliminary data.</text>
</comment>
<reference evidence="4 5" key="1">
    <citation type="submission" date="2022-01" db="EMBL/GenBank/DDBJ databases">
        <title>Nocardioides sp. nov., an actinomycete isolated from mining soil.</title>
        <authorList>
            <person name="Liu L."/>
        </authorList>
    </citation>
    <scope>NUCLEOTIDE SEQUENCE [LARGE SCALE GENOMIC DNA]</scope>
    <source>
        <strain evidence="4 5">KLBMP 9356</strain>
    </source>
</reference>
<keyword evidence="5" id="KW-1185">Reference proteome</keyword>
<evidence type="ECO:0000256" key="3">
    <source>
        <dbReference type="SAM" id="Phobius"/>
    </source>
</evidence>
<keyword evidence="3" id="KW-0472">Membrane</keyword>
<keyword evidence="1 2" id="KW-0808">Transferase</keyword>
<evidence type="ECO:0000313" key="4">
    <source>
        <dbReference type="EMBL" id="MCF6378721.1"/>
    </source>
</evidence>
<dbReference type="RefSeq" id="WP_236402792.1">
    <property type="nucleotide sequence ID" value="NZ_JAKJHZ010000009.1"/>
</dbReference>
<dbReference type="InterPro" id="IPR048254">
    <property type="entry name" value="CDP_ALCOHOL_P_TRANSF_CS"/>
</dbReference>
<evidence type="ECO:0000256" key="1">
    <source>
        <dbReference type="ARBA" id="ARBA00022679"/>
    </source>
</evidence>
<evidence type="ECO:0000256" key="2">
    <source>
        <dbReference type="RuleBase" id="RU003750"/>
    </source>
</evidence>
<feature type="transmembrane region" description="Helical" evidence="3">
    <location>
        <begin position="168"/>
        <end position="193"/>
    </location>
</feature>
<feature type="transmembrane region" description="Helical" evidence="3">
    <location>
        <begin position="58"/>
        <end position="76"/>
    </location>
</feature>
<comment type="similarity">
    <text evidence="2">Belongs to the CDP-alcohol phosphatidyltransferase class-I family.</text>
</comment>
<dbReference type="Proteomes" id="UP001201161">
    <property type="component" value="Unassembled WGS sequence"/>
</dbReference>
<gene>
    <name evidence="4" type="ORF">L2K70_13995</name>
</gene>
<dbReference type="PROSITE" id="PS00379">
    <property type="entry name" value="CDP_ALCOHOL_P_TRANSF"/>
    <property type="match status" value="1"/>
</dbReference>
<sequence length="213" mass="23180">MGGGVTGGVQARPVADPDNRYGVRDERLLTGATVITAVRTIASVVLSAVAAHQQSLELLVAALAVYWVGDMLDGFYARLRDCETRIGAVLDIMSDRLNAGAFYIGLAWLQPELSPAIFVYLAEFMVIDCFLSIAFLAWPVRSPNYFFVVDRPIWLWNWSKPAKAINSALFAVLLLVTGWMWVGLVIASALLVLKCVSLQRLVRIGLPVPGTAG</sequence>
<dbReference type="Gene3D" id="1.20.120.1760">
    <property type="match status" value="1"/>
</dbReference>
<accession>A0ABS9HEH6</accession>